<reference evidence="1 2" key="1">
    <citation type="journal article" date="2018" name="Nat. Ecol. Evol.">
        <title>Pezizomycetes genomes reveal the molecular basis of ectomycorrhizal truffle lifestyle.</title>
        <authorList>
            <person name="Murat C."/>
            <person name="Payen T."/>
            <person name="Noel B."/>
            <person name="Kuo A."/>
            <person name="Morin E."/>
            <person name="Chen J."/>
            <person name="Kohler A."/>
            <person name="Krizsan K."/>
            <person name="Balestrini R."/>
            <person name="Da Silva C."/>
            <person name="Montanini B."/>
            <person name="Hainaut M."/>
            <person name="Levati E."/>
            <person name="Barry K.W."/>
            <person name="Belfiori B."/>
            <person name="Cichocki N."/>
            <person name="Clum A."/>
            <person name="Dockter R.B."/>
            <person name="Fauchery L."/>
            <person name="Guy J."/>
            <person name="Iotti M."/>
            <person name="Le Tacon F."/>
            <person name="Lindquist E.A."/>
            <person name="Lipzen A."/>
            <person name="Malagnac F."/>
            <person name="Mello A."/>
            <person name="Molinier V."/>
            <person name="Miyauchi S."/>
            <person name="Poulain J."/>
            <person name="Riccioni C."/>
            <person name="Rubini A."/>
            <person name="Sitrit Y."/>
            <person name="Splivallo R."/>
            <person name="Traeger S."/>
            <person name="Wang M."/>
            <person name="Zifcakova L."/>
            <person name="Wipf D."/>
            <person name="Zambonelli A."/>
            <person name="Paolocci F."/>
            <person name="Nowrousian M."/>
            <person name="Ottonello S."/>
            <person name="Baldrian P."/>
            <person name="Spatafora J.W."/>
            <person name="Henrissat B."/>
            <person name="Nagy L.G."/>
            <person name="Aury J.M."/>
            <person name="Wincker P."/>
            <person name="Grigoriev I.V."/>
            <person name="Bonfante P."/>
            <person name="Martin F.M."/>
        </authorList>
    </citation>
    <scope>NUCLEOTIDE SEQUENCE [LARGE SCALE GENOMIC DNA]</scope>
    <source>
        <strain evidence="1 2">120613-1</strain>
    </source>
</reference>
<proteinExistence type="predicted"/>
<dbReference type="Proteomes" id="UP000276215">
    <property type="component" value="Unassembled WGS sequence"/>
</dbReference>
<name>A0A3N4K3R5_9PEZI</name>
<evidence type="ECO:0000313" key="1">
    <source>
        <dbReference type="EMBL" id="RPB03051.1"/>
    </source>
</evidence>
<gene>
    <name evidence="1" type="ORF">L873DRAFT_1867230</name>
</gene>
<dbReference type="STRING" id="1336337.A0A3N4K3R5"/>
<evidence type="ECO:0000313" key="2">
    <source>
        <dbReference type="Proteomes" id="UP000276215"/>
    </source>
</evidence>
<dbReference type="EMBL" id="ML120364">
    <property type="protein sequence ID" value="RPB03051.1"/>
    <property type="molecule type" value="Genomic_DNA"/>
</dbReference>
<dbReference type="OrthoDB" id="5401962at2759"/>
<dbReference type="PANTHER" id="PTHR35871">
    <property type="entry name" value="EXPRESSED PROTEIN"/>
    <property type="match status" value="1"/>
</dbReference>
<keyword evidence="2" id="KW-1185">Reference proteome</keyword>
<accession>A0A3N4K3R5</accession>
<organism evidence="1 2">
    <name type="scientific">Choiromyces venosus 120613-1</name>
    <dbReference type="NCBI Taxonomy" id="1336337"/>
    <lineage>
        <taxon>Eukaryota</taxon>
        <taxon>Fungi</taxon>
        <taxon>Dikarya</taxon>
        <taxon>Ascomycota</taxon>
        <taxon>Pezizomycotina</taxon>
        <taxon>Pezizomycetes</taxon>
        <taxon>Pezizales</taxon>
        <taxon>Tuberaceae</taxon>
        <taxon>Choiromyces</taxon>
    </lineage>
</organism>
<sequence>MESLKPYMIEWDVNLEPINKFLPERVKPIVFITHDKSTFNSNDGRNPLCKKGHGQELHVSDFLSPIGRLGNSLVCEILKCGGDIWWTGEDILEQLTQKAIPVFERSFPVCQGPFAFDNAKSHQKYTSDALRTGNINLTPGGKNTVPMHDG</sequence>
<protein>
    <submittedName>
        <fullName evidence="1">Uncharacterized protein</fullName>
    </submittedName>
</protein>
<dbReference type="PANTHER" id="PTHR35871:SF1">
    <property type="entry name" value="CXC1-LIKE CYSTEINE CLUSTER ASSOCIATED WITH KDZ TRANSPOSASES DOMAIN-CONTAINING PROTEIN"/>
    <property type="match status" value="1"/>
</dbReference>
<dbReference type="AlphaFoldDB" id="A0A3N4K3R5"/>